<comment type="caution">
    <text evidence="3">The sequence shown here is derived from an EMBL/GenBank/DDBJ whole genome shotgun (WGS) entry which is preliminary data.</text>
</comment>
<dbReference type="RefSeq" id="WP_119898312.1">
    <property type="nucleotide sequence ID" value="NZ_QNRC01000001.1"/>
</dbReference>
<dbReference type="PANTHER" id="PTHR33606:SF3">
    <property type="entry name" value="PROTEIN YCII"/>
    <property type="match status" value="1"/>
</dbReference>
<protein>
    <submittedName>
        <fullName evidence="3">YciI family protein</fullName>
    </submittedName>
</protein>
<evidence type="ECO:0000313" key="3">
    <source>
        <dbReference type="EMBL" id="RJL13951.1"/>
    </source>
</evidence>
<dbReference type="InterPro" id="IPR005545">
    <property type="entry name" value="YCII"/>
</dbReference>
<name>A0A419A6L9_9RHOB</name>
<dbReference type="SUPFAM" id="SSF54909">
    <property type="entry name" value="Dimeric alpha+beta barrel"/>
    <property type="match status" value="1"/>
</dbReference>
<gene>
    <name evidence="3" type="ORF">D3P05_11530</name>
</gene>
<evidence type="ECO:0000313" key="4">
    <source>
        <dbReference type="Proteomes" id="UP000283587"/>
    </source>
</evidence>
<proteinExistence type="inferred from homology"/>
<dbReference type="EMBL" id="QZEW01000043">
    <property type="protein sequence ID" value="RJL13951.1"/>
    <property type="molecule type" value="Genomic_DNA"/>
</dbReference>
<keyword evidence="4" id="KW-1185">Reference proteome</keyword>
<accession>A0A419A6L9</accession>
<reference evidence="4" key="1">
    <citation type="submission" date="2018-09" db="EMBL/GenBank/DDBJ databases">
        <title>Paracoccus onubensis nov. sp. a moderate halophilic bacterium isolated from Gruta de las Maravillas (Aracena, Spain).</title>
        <authorList>
            <person name="Jurado V."/>
            <person name="Gutierrez-Patricio S."/>
            <person name="Gonzalez-Pimentel J.L."/>
            <person name="Miller A.Z."/>
            <person name="Laiz L."/>
            <person name="Saiz-Jimenez C."/>
        </authorList>
    </citation>
    <scope>NUCLEOTIDE SEQUENCE [LARGE SCALE GENOMIC DNA]</scope>
    <source>
        <strain evidence="4">DSM 26381</strain>
    </source>
</reference>
<dbReference type="AlphaFoldDB" id="A0A419A6L9"/>
<evidence type="ECO:0000256" key="1">
    <source>
        <dbReference type="ARBA" id="ARBA00007689"/>
    </source>
</evidence>
<dbReference type="Pfam" id="PF03795">
    <property type="entry name" value="YCII"/>
    <property type="match status" value="1"/>
</dbReference>
<sequence length="91" mass="10059">MMPYFAMICRDKPGALDTRMANREAHLAYVRDTGVVLFGGPMITDGQMRGSLLVMEAEDMEAAKAWSANDPYALAGLFDSVEITEWKRVVG</sequence>
<evidence type="ECO:0000259" key="2">
    <source>
        <dbReference type="Pfam" id="PF03795"/>
    </source>
</evidence>
<feature type="domain" description="YCII-related" evidence="2">
    <location>
        <begin position="5"/>
        <end position="87"/>
    </location>
</feature>
<dbReference type="InterPro" id="IPR011008">
    <property type="entry name" value="Dimeric_a/b-barrel"/>
</dbReference>
<dbReference type="OrthoDB" id="2293521at2"/>
<dbReference type="Gene3D" id="3.30.70.1060">
    <property type="entry name" value="Dimeric alpha+beta barrel"/>
    <property type="match status" value="1"/>
</dbReference>
<organism evidence="3 4">
    <name type="scientific">Paracoccus siganidrum</name>
    <dbReference type="NCBI Taxonomy" id="1276757"/>
    <lineage>
        <taxon>Bacteria</taxon>
        <taxon>Pseudomonadati</taxon>
        <taxon>Pseudomonadota</taxon>
        <taxon>Alphaproteobacteria</taxon>
        <taxon>Rhodobacterales</taxon>
        <taxon>Paracoccaceae</taxon>
        <taxon>Paracoccus</taxon>
    </lineage>
</organism>
<comment type="similarity">
    <text evidence="1">Belongs to the YciI family.</text>
</comment>
<dbReference type="PANTHER" id="PTHR33606">
    <property type="entry name" value="PROTEIN YCII"/>
    <property type="match status" value="1"/>
</dbReference>
<dbReference type="Proteomes" id="UP000283587">
    <property type="component" value="Unassembled WGS sequence"/>
</dbReference>
<dbReference type="InterPro" id="IPR051807">
    <property type="entry name" value="Sec-metab_biosynth-assoc"/>
</dbReference>